<feature type="non-terminal residue" evidence="1">
    <location>
        <position position="1"/>
    </location>
</feature>
<dbReference type="EMBL" id="BARU01019202">
    <property type="protein sequence ID" value="GAH49950.1"/>
    <property type="molecule type" value="Genomic_DNA"/>
</dbReference>
<gene>
    <name evidence="1" type="ORF">S03H2_31649</name>
</gene>
<name>X1GYN1_9ZZZZ</name>
<accession>X1GYN1</accession>
<protein>
    <submittedName>
        <fullName evidence="1">Uncharacterized protein</fullName>
    </submittedName>
</protein>
<organism evidence="1">
    <name type="scientific">marine sediment metagenome</name>
    <dbReference type="NCBI Taxonomy" id="412755"/>
    <lineage>
        <taxon>unclassified sequences</taxon>
        <taxon>metagenomes</taxon>
        <taxon>ecological metagenomes</taxon>
    </lineage>
</organism>
<evidence type="ECO:0000313" key="1">
    <source>
        <dbReference type="EMBL" id="GAH49950.1"/>
    </source>
</evidence>
<proteinExistence type="predicted"/>
<reference evidence="1" key="1">
    <citation type="journal article" date="2014" name="Front. Microbiol.">
        <title>High frequency of phylogenetically diverse reductive dehalogenase-homologous genes in deep subseafloor sedimentary metagenomes.</title>
        <authorList>
            <person name="Kawai M."/>
            <person name="Futagami T."/>
            <person name="Toyoda A."/>
            <person name="Takaki Y."/>
            <person name="Nishi S."/>
            <person name="Hori S."/>
            <person name="Arai W."/>
            <person name="Tsubouchi T."/>
            <person name="Morono Y."/>
            <person name="Uchiyama I."/>
            <person name="Ito T."/>
            <person name="Fujiyama A."/>
            <person name="Inagaki F."/>
            <person name="Takami H."/>
        </authorList>
    </citation>
    <scope>NUCLEOTIDE SEQUENCE</scope>
    <source>
        <strain evidence="1">Expedition CK06-06</strain>
    </source>
</reference>
<sequence>HVYYDSIYRPPHLKLVAHAELLFSKSVLRAEELNNSISKSVKARLYCN</sequence>
<dbReference type="AlphaFoldDB" id="X1GYN1"/>
<comment type="caution">
    <text evidence="1">The sequence shown here is derived from an EMBL/GenBank/DDBJ whole genome shotgun (WGS) entry which is preliminary data.</text>
</comment>